<dbReference type="Gene3D" id="3.30.420.130">
    <property type="entry name" value="Dinitrogenase iron-molybdenum cofactor biosynthesis domain"/>
    <property type="match status" value="1"/>
</dbReference>
<evidence type="ECO:0000259" key="1">
    <source>
        <dbReference type="Pfam" id="PF02579"/>
    </source>
</evidence>
<dbReference type="EMBL" id="CP065938">
    <property type="protein sequence ID" value="UWX05332.1"/>
    <property type="molecule type" value="Genomic_DNA"/>
</dbReference>
<sequence length="135" mass="13846">MKIAATYQNGMIFQHFGHSEQFKLYDVENGKITDSRVVDTNGQGHGALADFLAKSGVNVLICGGIGAGAQNALAEAGIQLFGGVSGMADEAVDAYLAGSLKFNAAVCCSHHDHGHGHSCGTHLCGADKHGCSGNS</sequence>
<dbReference type="RefSeq" id="WP_334314908.1">
    <property type="nucleotide sequence ID" value="NZ_CP065938.1"/>
</dbReference>
<evidence type="ECO:0000313" key="3">
    <source>
        <dbReference type="Proteomes" id="UP001058120"/>
    </source>
</evidence>
<dbReference type="CDD" id="cd00851">
    <property type="entry name" value="MTH1175"/>
    <property type="match status" value="1"/>
</dbReference>
<dbReference type="PANTHER" id="PTHR42983:SF1">
    <property type="entry name" value="IRON-MOLYBDENUM PROTEIN"/>
    <property type="match status" value="1"/>
</dbReference>
<proteinExistence type="predicted"/>
<dbReference type="InterPro" id="IPR033913">
    <property type="entry name" value="MTH1175_dom"/>
</dbReference>
<name>A0ABY5Y0U1_9BACT</name>
<accession>A0ABY5Y0U1</accession>
<dbReference type="PANTHER" id="PTHR42983">
    <property type="entry name" value="DINITROGENASE IRON-MOLYBDENUM COFACTOR PROTEIN-RELATED"/>
    <property type="match status" value="1"/>
</dbReference>
<dbReference type="Pfam" id="PF02579">
    <property type="entry name" value="Nitro_FeMo-Co"/>
    <property type="match status" value="1"/>
</dbReference>
<reference evidence="2" key="1">
    <citation type="submission" date="2020-12" db="EMBL/GenBank/DDBJ databases">
        <title>Taurinivorans muris gen. nov., sp. nov., fundamental and realized metabolic niche of a ubiquitous sulfidogenic bacterium in the murine intestine.</title>
        <authorList>
            <person name="Ye H."/>
            <person name="Hanson B.T."/>
            <person name="Loy A."/>
        </authorList>
    </citation>
    <scope>NUCLEOTIDE SEQUENCE</scope>
    <source>
        <strain evidence="2">LT0009</strain>
    </source>
</reference>
<organism evidence="2 3">
    <name type="scientific">Taurinivorans muris</name>
    <dbReference type="NCBI Taxonomy" id="2787751"/>
    <lineage>
        <taxon>Bacteria</taxon>
        <taxon>Pseudomonadati</taxon>
        <taxon>Thermodesulfobacteriota</taxon>
        <taxon>Desulfovibrionia</taxon>
        <taxon>Desulfovibrionales</taxon>
        <taxon>Desulfovibrionaceae</taxon>
        <taxon>Taurinivorans</taxon>
    </lineage>
</organism>
<keyword evidence="3" id="KW-1185">Reference proteome</keyword>
<gene>
    <name evidence="2" type="ORF">JBF11_07710</name>
</gene>
<protein>
    <submittedName>
        <fullName evidence="2">NifB/NifX family molybdenum-iron cluster-binding protein</fullName>
    </submittedName>
</protein>
<dbReference type="InterPro" id="IPR036105">
    <property type="entry name" value="DiNase_FeMo-co_biosyn_sf"/>
</dbReference>
<feature type="domain" description="Dinitrogenase iron-molybdenum cofactor biosynthesis" evidence="1">
    <location>
        <begin position="9"/>
        <end position="96"/>
    </location>
</feature>
<dbReference type="SUPFAM" id="SSF53146">
    <property type="entry name" value="Nitrogenase accessory factor-like"/>
    <property type="match status" value="1"/>
</dbReference>
<dbReference type="Proteomes" id="UP001058120">
    <property type="component" value="Chromosome"/>
</dbReference>
<dbReference type="InterPro" id="IPR003731">
    <property type="entry name" value="Di-Nase_FeMo-co_biosynth"/>
</dbReference>
<evidence type="ECO:0000313" key="2">
    <source>
        <dbReference type="EMBL" id="UWX05332.1"/>
    </source>
</evidence>